<evidence type="ECO:0000256" key="2">
    <source>
        <dbReference type="ARBA" id="ARBA00005914"/>
    </source>
</evidence>
<feature type="transmembrane region" description="Helical" evidence="7">
    <location>
        <begin position="63"/>
        <end position="84"/>
    </location>
</feature>
<reference evidence="8 9" key="1">
    <citation type="submission" date="2020-08" db="EMBL/GenBank/DDBJ databases">
        <title>Oceanospirillum sp. nov. isolated from marine sediment.</title>
        <authorList>
            <person name="Ji X."/>
        </authorList>
    </citation>
    <scope>NUCLEOTIDE SEQUENCE [LARGE SCALE GENOMIC DNA]</scope>
    <source>
        <strain evidence="8 9">D5</strain>
    </source>
</reference>
<evidence type="ECO:0000256" key="6">
    <source>
        <dbReference type="ARBA" id="ARBA00023136"/>
    </source>
</evidence>
<dbReference type="PANTHER" id="PTHR10464:SF4">
    <property type="entry name" value="UREA TRANSPORTER"/>
    <property type="match status" value="1"/>
</dbReference>
<keyword evidence="3" id="KW-1003">Cell membrane</keyword>
<dbReference type="RefSeq" id="WP_182807910.1">
    <property type="nucleotide sequence ID" value="NZ_JACJFM010000005.1"/>
</dbReference>
<dbReference type="InterPro" id="IPR029020">
    <property type="entry name" value="Ammonium/urea_transptr"/>
</dbReference>
<dbReference type="EMBL" id="JACJFM010000005">
    <property type="protein sequence ID" value="MBB1486129.1"/>
    <property type="molecule type" value="Genomic_DNA"/>
</dbReference>
<dbReference type="GO" id="GO:0015204">
    <property type="term" value="F:urea transmembrane transporter activity"/>
    <property type="evidence" value="ECO:0007669"/>
    <property type="project" value="InterPro"/>
</dbReference>
<evidence type="ECO:0000256" key="1">
    <source>
        <dbReference type="ARBA" id="ARBA00004651"/>
    </source>
</evidence>
<sequence length="286" mass="31308">MVKFQWISSTLNSFAQIGFQQNRFIGLLFMLAIVAGAPILLLSSLITVQIANLTASLLQVDKTLLNSGIYGYNAALLGIALAIWLPLSPITIMVLIIGAVMTVIIMALWLKLFCFKPYSSPFIVSSWLVIAALSAIDYPFNAFSVTSSGWSLPEAVLNGIAQVAFQQNELSGVIILIALVISRWQCTGWILWAAVSSSLFADILVTDAALIQQGFFCFNAILAILVLLSNPSFKKRWWLLFLSPFACVLLSQAFLGMNIIAFTAPFVLLVYSLLIIDFLKEKQPSG</sequence>
<name>A0A839INQ3_9GAMM</name>
<evidence type="ECO:0000256" key="4">
    <source>
        <dbReference type="ARBA" id="ARBA00022692"/>
    </source>
</evidence>
<dbReference type="AlphaFoldDB" id="A0A839INQ3"/>
<feature type="transmembrane region" description="Helical" evidence="7">
    <location>
        <begin position="260"/>
        <end position="279"/>
    </location>
</feature>
<keyword evidence="6 7" id="KW-0472">Membrane</keyword>
<keyword evidence="4 7" id="KW-0812">Transmembrane</keyword>
<keyword evidence="5 7" id="KW-1133">Transmembrane helix</keyword>
<proteinExistence type="inferred from homology"/>
<protein>
    <submittedName>
        <fullName evidence="8">Urea transporter</fullName>
    </submittedName>
</protein>
<evidence type="ECO:0000256" key="5">
    <source>
        <dbReference type="ARBA" id="ARBA00022989"/>
    </source>
</evidence>
<dbReference type="InterPro" id="IPR004937">
    <property type="entry name" value="Urea_transporter"/>
</dbReference>
<dbReference type="PANTHER" id="PTHR10464">
    <property type="entry name" value="UREA TRANSPORTER"/>
    <property type="match status" value="1"/>
</dbReference>
<evidence type="ECO:0000256" key="7">
    <source>
        <dbReference type="SAM" id="Phobius"/>
    </source>
</evidence>
<feature type="transmembrane region" description="Helical" evidence="7">
    <location>
        <begin position="90"/>
        <end position="110"/>
    </location>
</feature>
<organism evidence="8 9">
    <name type="scientific">Oceanospirillum sediminis</name>
    <dbReference type="NCBI Taxonomy" id="2760088"/>
    <lineage>
        <taxon>Bacteria</taxon>
        <taxon>Pseudomonadati</taxon>
        <taxon>Pseudomonadota</taxon>
        <taxon>Gammaproteobacteria</taxon>
        <taxon>Oceanospirillales</taxon>
        <taxon>Oceanospirillaceae</taxon>
        <taxon>Oceanospirillum</taxon>
    </lineage>
</organism>
<comment type="subcellular location">
    <subcellularLocation>
        <location evidence="1">Cell membrane</location>
        <topology evidence="1">Multi-pass membrane protein</topology>
    </subcellularLocation>
</comment>
<gene>
    <name evidence="8" type="ORF">H4O21_05865</name>
</gene>
<evidence type="ECO:0000313" key="9">
    <source>
        <dbReference type="Proteomes" id="UP000565262"/>
    </source>
</evidence>
<dbReference type="Proteomes" id="UP000565262">
    <property type="component" value="Unassembled WGS sequence"/>
</dbReference>
<evidence type="ECO:0000313" key="8">
    <source>
        <dbReference type="EMBL" id="MBB1486129.1"/>
    </source>
</evidence>
<feature type="transmembrane region" description="Helical" evidence="7">
    <location>
        <begin position="211"/>
        <end position="230"/>
    </location>
</feature>
<accession>A0A839INQ3</accession>
<keyword evidence="9" id="KW-1185">Reference proteome</keyword>
<evidence type="ECO:0000256" key="3">
    <source>
        <dbReference type="ARBA" id="ARBA00022475"/>
    </source>
</evidence>
<comment type="caution">
    <text evidence="8">The sequence shown here is derived from an EMBL/GenBank/DDBJ whole genome shotgun (WGS) entry which is preliminary data.</text>
</comment>
<dbReference type="Pfam" id="PF03253">
    <property type="entry name" value="UT"/>
    <property type="match status" value="2"/>
</dbReference>
<feature type="transmembrane region" description="Helical" evidence="7">
    <location>
        <begin position="237"/>
        <end position="254"/>
    </location>
</feature>
<comment type="similarity">
    <text evidence="2">Belongs to the urea transporter family.</text>
</comment>
<dbReference type="GO" id="GO:0005886">
    <property type="term" value="C:plasma membrane"/>
    <property type="evidence" value="ECO:0007669"/>
    <property type="project" value="UniProtKB-SubCell"/>
</dbReference>
<feature type="transmembrane region" description="Helical" evidence="7">
    <location>
        <begin position="25"/>
        <end position="51"/>
    </location>
</feature>
<dbReference type="Gene3D" id="1.10.3430.10">
    <property type="entry name" value="Ammonium transporter AmtB like domains"/>
    <property type="match status" value="2"/>
</dbReference>